<keyword evidence="2" id="KW-1185">Reference proteome</keyword>
<dbReference type="AlphaFoldDB" id="G0N1D3"/>
<dbReference type="InParanoid" id="G0N1D3"/>
<organism evidence="2">
    <name type="scientific">Caenorhabditis brenneri</name>
    <name type="common">Nematode worm</name>
    <dbReference type="NCBI Taxonomy" id="135651"/>
    <lineage>
        <taxon>Eukaryota</taxon>
        <taxon>Metazoa</taxon>
        <taxon>Ecdysozoa</taxon>
        <taxon>Nematoda</taxon>
        <taxon>Chromadorea</taxon>
        <taxon>Rhabditida</taxon>
        <taxon>Rhabditina</taxon>
        <taxon>Rhabditomorpha</taxon>
        <taxon>Rhabditoidea</taxon>
        <taxon>Rhabditidae</taxon>
        <taxon>Peloderinae</taxon>
        <taxon>Caenorhabditis</taxon>
    </lineage>
</organism>
<dbReference type="Proteomes" id="UP000008068">
    <property type="component" value="Unassembled WGS sequence"/>
</dbReference>
<dbReference type="HOGENOM" id="CLU_1950686_0_0_1"/>
<sequence length="129" mass="13671">MYSVVPGAEMTIQVVSRSLFMGSMFEITVDYLSAQIGPIVPMKTGAEMNYIDVASLRGGGPDFNTVTVVGTEPFSNLNSMAVGDSAQEGIDGVYSYNGVPNALQVVNVARNGIIMDNFSVPVGVSFKFC</sequence>
<evidence type="ECO:0000313" key="2">
    <source>
        <dbReference type="Proteomes" id="UP000008068"/>
    </source>
</evidence>
<reference evidence="2" key="1">
    <citation type="submission" date="2011-07" db="EMBL/GenBank/DDBJ databases">
        <authorList>
            <consortium name="Caenorhabditis brenneri Sequencing and Analysis Consortium"/>
            <person name="Wilson R.K."/>
        </authorList>
    </citation>
    <scope>NUCLEOTIDE SEQUENCE [LARGE SCALE GENOMIC DNA]</scope>
    <source>
        <strain evidence="2">PB2801</strain>
    </source>
</reference>
<accession>G0N1D3</accession>
<protein>
    <submittedName>
        <fullName evidence="1">Uncharacterized protein</fullName>
    </submittedName>
</protein>
<gene>
    <name evidence="1" type="ORF">CAEBREN_17367</name>
</gene>
<name>G0N1D3_CAEBE</name>
<evidence type="ECO:0000313" key="1">
    <source>
        <dbReference type="EMBL" id="EGT50072.1"/>
    </source>
</evidence>
<dbReference type="EMBL" id="GL379827">
    <property type="protein sequence ID" value="EGT50072.1"/>
    <property type="molecule type" value="Genomic_DNA"/>
</dbReference>
<proteinExistence type="predicted"/>